<proteinExistence type="predicted"/>
<dbReference type="EMBL" id="VBAM01000057">
    <property type="protein sequence ID" value="TMJ15455.1"/>
    <property type="molecule type" value="Genomic_DNA"/>
</dbReference>
<dbReference type="InterPro" id="IPR020843">
    <property type="entry name" value="ER"/>
</dbReference>
<feature type="domain" description="Enoyl reductase (ER)" evidence="2">
    <location>
        <begin position="10"/>
        <end position="324"/>
    </location>
</feature>
<accession>A0A537M5G6</accession>
<gene>
    <name evidence="3" type="ORF">E6H02_01915</name>
</gene>
<dbReference type="Pfam" id="PF00107">
    <property type="entry name" value="ADH_zinc_N"/>
    <property type="match status" value="1"/>
</dbReference>
<evidence type="ECO:0000256" key="1">
    <source>
        <dbReference type="ARBA" id="ARBA00022857"/>
    </source>
</evidence>
<dbReference type="PANTHER" id="PTHR44154">
    <property type="entry name" value="QUINONE OXIDOREDUCTASE"/>
    <property type="match status" value="1"/>
</dbReference>
<organism evidence="3 4">
    <name type="scientific">Candidatus Segetimicrobium genomatis</name>
    <dbReference type="NCBI Taxonomy" id="2569760"/>
    <lineage>
        <taxon>Bacteria</taxon>
        <taxon>Bacillati</taxon>
        <taxon>Candidatus Sysuimicrobiota</taxon>
        <taxon>Candidatus Sysuimicrobiia</taxon>
        <taxon>Candidatus Sysuimicrobiales</taxon>
        <taxon>Candidatus Segetimicrobiaceae</taxon>
        <taxon>Candidatus Segetimicrobium</taxon>
    </lineage>
</organism>
<sequence>MRAIVIREHGGRDKLLLDADAPTPRAGPGQVVVQVHACGINQLDIFVRRGMPGKRIPLPFTSGGDIAGVIAEQGAGVSGVAVGQRVLVDPAIEHGAIGEDAPGGLAEYALVPAANLIPLPDAMPFDEAAALPIAYGTAWRMLLTRGALRPAEHVLILGASGGVGTACVQIAKMSGAIVYAAASNEDKLARLRALGADHQINYREVEFDRDVWRLTGKRGVDVVVDYTGADTWVRSLRSLRRGGRLLTCGATTGYDPKTDIRYIWGRELTILGSDGWTRSDLLALLQAVRSGRIRPVIDRVLPLAQTAEGERLLEDREVFGKVIIHPQE</sequence>
<dbReference type="InterPro" id="IPR013154">
    <property type="entry name" value="ADH-like_N"/>
</dbReference>
<evidence type="ECO:0000313" key="3">
    <source>
        <dbReference type="EMBL" id="TMJ15455.1"/>
    </source>
</evidence>
<dbReference type="GO" id="GO:0016491">
    <property type="term" value="F:oxidoreductase activity"/>
    <property type="evidence" value="ECO:0007669"/>
    <property type="project" value="InterPro"/>
</dbReference>
<dbReference type="AlphaFoldDB" id="A0A537M5G6"/>
<dbReference type="SMART" id="SM00829">
    <property type="entry name" value="PKS_ER"/>
    <property type="match status" value="1"/>
</dbReference>
<evidence type="ECO:0000313" key="4">
    <source>
        <dbReference type="Proteomes" id="UP000320393"/>
    </source>
</evidence>
<keyword evidence="1" id="KW-0521">NADP</keyword>
<comment type="caution">
    <text evidence="3">The sequence shown here is derived from an EMBL/GenBank/DDBJ whole genome shotgun (WGS) entry which is preliminary data.</text>
</comment>
<dbReference type="PANTHER" id="PTHR44154:SF1">
    <property type="entry name" value="QUINONE OXIDOREDUCTASE"/>
    <property type="match status" value="1"/>
</dbReference>
<dbReference type="InterPro" id="IPR036291">
    <property type="entry name" value="NAD(P)-bd_dom_sf"/>
</dbReference>
<dbReference type="Pfam" id="PF08240">
    <property type="entry name" value="ADH_N"/>
    <property type="match status" value="1"/>
</dbReference>
<protein>
    <submittedName>
        <fullName evidence="3">Zinc-binding dehydrogenase</fullName>
    </submittedName>
</protein>
<dbReference type="InterPro" id="IPR051603">
    <property type="entry name" value="Zinc-ADH_QOR/CCCR"/>
</dbReference>
<dbReference type="Proteomes" id="UP000320393">
    <property type="component" value="Unassembled WGS sequence"/>
</dbReference>
<name>A0A537M5G6_9BACT</name>
<dbReference type="InterPro" id="IPR013149">
    <property type="entry name" value="ADH-like_C"/>
</dbReference>
<reference evidence="3 4" key="1">
    <citation type="journal article" date="2019" name="Nat. Microbiol.">
        <title>Mediterranean grassland soil C-N compound turnover is dependent on rainfall and depth, and is mediated by genomically divergent microorganisms.</title>
        <authorList>
            <person name="Diamond S."/>
            <person name="Andeer P.F."/>
            <person name="Li Z."/>
            <person name="Crits-Christoph A."/>
            <person name="Burstein D."/>
            <person name="Anantharaman K."/>
            <person name="Lane K.R."/>
            <person name="Thomas B.C."/>
            <person name="Pan C."/>
            <person name="Northen T.R."/>
            <person name="Banfield J.F."/>
        </authorList>
    </citation>
    <scope>NUCLEOTIDE SEQUENCE [LARGE SCALE GENOMIC DNA]</scope>
    <source>
        <strain evidence="3">NP_5</strain>
    </source>
</reference>
<dbReference type="SUPFAM" id="SSF51735">
    <property type="entry name" value="NAD(P)-binding Rossmann-fold domains"/>
    <property type="match status" value="1"/>
</dbReference>
<dbReference type="InterPro" id="IPR011032">
    <property type="entry name" value="GroES-like_sf"/>
</dbReference>
<dbReference type="SUPFAM" id="SSF50129">
    <property type="entry name" value="GroES-like"/>
    <property type="match status" value="1"/>
</dbReference>
<dbReference type="Gene3D" id="3.90.180.10">
    <property type="entry name" value="Medium-chain alcohol dehydrogenases, catalytic domain"/>
    <property type="match status" value="1"/>
</dbReference>
<evidence type="ECO:0000259" key="2">
    <source>
        <dbReference type="SMART" id="SM00829"/>
    </source>
</evidence>